<sequence>MRRHSRGRNVWPRVLVTASLGLTTHRILMFPPNAQGRVNLTSADAARLKPEGLLNDSLIEFCLKLWLQDLKERAPDLAEQVHIFSPFFYKLLNKNDRNDGFQCVRRWTSKCDLFAKKYVVVPINENMHWYLAVIYEPEHALLPPPTHPISEDLSPMKRGPGEPPSGSTRLSVAPDRTTYIFLMDSLGRKHTRTAGVLEGYLMAEARDKKGVNPTSQVQTKSLNVSVPTQPNLCDCGLYVLHFVDEFVCNAQNLIRSDFVKFPFQSAFPSLTGRPGDRQPNSKQREAGAVARL</sequence>
<keyword evidence="3" id="KW-0645">Protease</keyword>
<evidence type="ECO:0000256" key="6">
    <source>
        <dbReference type="SAM" id="MobiDB-lite"/>
    </source>
</evidence>
<evidence type="ECO:0000256" key="3">
    <source>
        <dbReference type="ARBA" id="ARBA00022670"/>
    </source>
</evidence>
<evidence type="ECO:0000313" key="9">
    <source>
        <dbReference type="Proteomes" id="UP000298030"/>
    </source>
</evidence>
<dbReference type="Gene3D" id="3.40.395.10">
    <property type="entry name" value="Adenoviral Proteinase, Chain A"/>
    <property type="match status" value="1"/>
</dbReference>
<dbReference type="PROSITE" id="PS50600">
    <property type="entry name" value="ULP_PROTEASE"/>
    <property type="match status" value="1"/>
</dbReference>
<dbReference type="GO" id="GO:0005737">
    <property type="term" value="C:cytoplasm"/>
    <property type="evidence" value="ECO:0007669"/>
    <property type="project" value="TreeGrafter"/>
</dbReference>
<organism evidence="8 9">
    <name type="scientific">Coprinellus micaceus</name>
    <name type="common">Glistening ink-cap mushroom</name>
    <name type="synonym">Coprinus micaceus</name>
    <dbReference type="NCBI Taxonomy" id="71717"/>
    <lineage>
        <taxon>Eukaryota</taxon>
        <taxon>Fungi</taxon>
        <taxon>Dikarya</taxon>
        <taxon>Basidiomycota</taxon>
        <taxon>Agaricomycotina</taxon>
        <taxon>Agaricomycetes</taxon>
        <taxon>Agaricomycetidae</taxon>
        <taxon>Agaricales</taxon>
        <taxon>Agaricineae</taxon>
        <taxon>Psathyrellaceae</taxon>
        <taxon>Coprinellus</taxon>
    </lineage>
</organism>
<dbReference type="GO" id="GO:0006508">
    <property type="term" value="P:proteolysis"/>
    <property type="evidence" value="ECO:0007669"/>
    <property type="project" value="UniProtKB-KW"/>
</dbReference>
<dbReference type="PANTHER" id="PTHR46896:SF3">
    <property type="entry name" value="FI06413P-RELATED"/>
    <property type="match status" value="1"/>
</dbReference>
<dbReference type="PANTHER" id="PTHR46896">
    <property type="entry name" value="SENTRIN-SPECIFIC PROTEASE"/>
    <property type="match status" value="1"/>
</dbReference>
<feature type="region of interest" description="Disordered" evidence="6">
    <location>
        <begin position="270"/>
        <end position="292"/>
    </location>
</feature>
<comment type="similarity">
    <text evidence="1">Belongs to the peptidase C48 family.</text>
</comment>
<dbReference type="InterPro" id="IPR003653">
    <property type="entry name" value="Peptidase_C48_C"/>
</dbReference>
<evidence type="ECO:0000256" key="2">
    <source>
        <dbReference type="ARBA" id="ARBA00022553"/>
    </source>
</evidence>
<evidence type="ECO:0000313" key="8">
    <source>
        <dbReference type="EMBL" id="TEB34884.1"/>
    </source>
</evidence>
<dbReference type="GO" id="GO:0070139">
    <property type="term" value="F:SUMO-specific endopeptidase activity"/>
    <property type="evidence" value="ECO:0007669"/>
    <property type="project" value="TreeGrafter"/>
</dbReference>
<keyword evidence="2" id="KW-0597">Phosphoprotein</keyword>
<dbReference type="SUPFAM" id="SSF54001">
    <property type="entry name" value="Cysteine proteinases"/>
    <property type="match status" value="1"/>
</dbReference>
<dbReference type="Proteomes" id="UP000298030">
    <property type="component" value="Unassembled WGS sequence"/>
</dbReference>
<dbReference type="GO" id="GO:0016926">
    <property type="term" value="P:protein desumoylation"/>
    <property type="evidence" value="ECO:0007669"/>
    <property type="project" value="TreeGrafter"/>
</dbReference>
<dbReference type="GO" id="GO:0005634">
    <property type="term" value="C:nucleus"/>
    <property type="evidence" value="ECO:0007669"/>
    <property type="project" value="TreeGrafter"/>
</dbReference>
<protein>
    <submittedName>
        <fullName evidence="8">Cysteine proteinase</fullName>
    </submittedName>
</protein>
<name>A0A4Y7TLQ4_COPMI</name>
<dbReference type="OrthoDB" id="442460at2759"/>
<dbReference type="Pfam" id="PF02902">
    <property type="entry name" value="Peptidase_C48"/>
    <property type="match status" value="1"/>
</dbReference>
<comment type="caution">
    <text evidence="8">The sequence shown here is derived from an EMBL/GenBank/DDBJ whole genome shotgun (WGS) entry which is preliminary data.</text>
</comment>
<keyword evidence="9" id="KW-1185">Reference proteome</keyword>
<proteinExistence type="inferred from homology"/>
<dbReference type="InterPro" id="IPR051947">
    <property type="entry name" value="Sentrin-specific_protease"/>
</dbReference>
<feature type="region of interest" description="Disordered" evidence="6">
    <location>
        <begin position="145"/>
        <end position="169"/>
    </location>
</feature>
<keyword evidence="4" id="KW-0833">Ubl conjugation pathway</keyword>
<evidence type="ECO:0000256" key="1">
    <source>
        <dbReference type="ARBA" id="ARBA00005234"/>
    </source>
</evidence>
<dbReference type="AlphaFoldDB" id="A0A4Y7TLQ4"/>
<feature type="domain" description="Ubiquitin-like protease family profile" evidence="7">
    <location>
        <begin position="38"/>
        <end position="246"/>
    </location>
</feature>
<gene>
    <name evidence="8" type="ORF">FA13DRAFT_1625029</name>
</gene>
<evidence type="ECO:0000256" key="5">
    <source>
        <dbReference type="ARBA" id="ARBA00022801"/>
    </source>
</evidence>
<accession>A0A4Y7TLQ4</accession>
<dbReference type="STRING" id="71717.A0A4Y7TLQ4"/>
<reference evidence="8 9" key="1">
    <citation type="journal article" date="2019" name="Nat. Ecol. Evol.">
        <title>Megaphylogeny resolves global patterns of mushroom evolution.</title>
        <authorList>
            <person name="Varga T."/>
            <person name="Krizsan K."/>
            <person name="Foldi C."/>
            <person name="Dima B."/>
            <person name="Sanchez-Garcia M."/>
            <person name="Sanchez-Ramirez S."/>
            <person name="Szollosi G.J."/>
            <person name="Szarkandi J.G."/>
            <person name="Papp V."/>
            <person name="Albert L."/>
            <person name="Andreopoulos W."/>
            <person name="Angelini C."/>
            <person name="Antonin V."/>
            <person name="Barry K.W."/>
            <person name="Bougher N.L."/>
            <person name="Buchanan P."/>
            <person name="Buyck B."/>
            <person name="Bense V."/>
            <person name="Catcheside P."/>
            <person name="Chovatia M."/>
            <person name="Cooper J."/>
            <person name="Damon W."/>
            <person name="Desjardin D."/>
            <person name="Finy P."/>
            <person name="Geml J."/>
            <person name="Haridas S."/>
            <person name="Hughes K."/>
            <person name="Justo A."/>
            <person name="Karasinski D."/>
            <person name="Kautmanova I."/>
            <person name="Kiss B."/>
            <person name="Kocsube S."/>
            <person name="Kotiranta H."/>
            <person name="LaButti K.M."/>
            <person name="Lechner B.E."/>
            <person name="Liimatainen K."/>
            <person name="Lipzen A."/>
            <person name="Lukacs Z."/>
            <person name="Mihaltcheva S."/>
            <person name="Morgado L.N."/>
            <person name="Niskanen T."/>
            <person name="Noordeloos M.E."/>
            <person name="Ohm R.A."/>
            <person name="Ortiz-Santana B."/>
            <person name="Ovrebo C."/>
            <person name="Racz N."/>
            <person name="Riley R."/>
            <person name="Savchenko A."/>
            <person name="Shiryaev A."/>
            <person name="Soop K."/>
            <person name="Spirin V."/>
            <person name="Szebenyi C."/>
            <person name="Tomsovsky M."/>
            <person name="Tulloss R.E."/>
            <person name="Uehling J."/>
            <person name="Grigoriev I.V."/>
            <person name="Vagvolgyi C."/>
            <person name="Papp T."/>
            <person name="Martin F.M."/>
            <person name="Miettinen O."/>
            <person name="Hibbett D.S."/>
            <person name="Nagy L.G."/>
        </authorList>
    </citation>
    <scope>NUCLEOTIDE SEQUENCE [LARGE SCALE GENOMIC DNA]</scope>
    <source>
        <strain evidence="8 9">FP101781</strain>
    </source>
</reference>
<keyword evidence="5" id="KW-0378">Hydrolase</keyword>
<dbReference type="InterPro" id="IPR038765">
    <property type="entry name" value="Papain-like_cys_pep_sf"/>
</dbReference>
<dbReference type="EMBL" id="QPFP01000008">
    <property type="protein sequence ID" value="TEB34884.1"/>
    <property type="molecule type" value="Genomic_DNA"/>
</dbReference>
<evidence type="ECO:0000259" key="7">
    <source>
        <dbReference type="PROSITE" id="PS50600"/>
    </source>
</evidence>
<evidence type="ECO:0000256" key="4">
    <source>
        <dbReference type="ARBA" id="ARBA00022786"/>
    </source>
</evidence>